<feature type="compositionally biased region" description="Low complexity" evidence="1">
    <location>
        <begin position="232"/>
        <end position="251"/>
    </location>
</feature>
<gene>
    <name evidence="5" type="primary">LOC104763324</name>
</gene>
<keyword evidence="4" id="KW-1185">Reference proteome</keyword>
<dbReference type="RefSeq" id="XP_010485013.1">
    <property type="nucleotide sequence ID" value="XM_010486711.1"/>
</dbReference>
<feature type="compositionally biased region" description="Low complexity" evidence="1">
    <location>
        <begin position="298"/>
        <end position="328"/>
    </location>
</feature>
<name>A0ABM0XF35_CAMSA</name>
<feature type="domain" description="Retrovirus-related Pol polyprotein from transposon TNT 1-94-like beta-barrel" evidence="3">
    <location>
        <begin position="17"/>
        <end position="94"/>
    </location>
</feature>
<reference evidence="5" key="2">
    <citation type="submission" date="2025-08" db="UniProtKB">
        <authorList>
            <consortium name="RefSeq"/>
        </authorList>
    </citation>
    <scope>IDENTIFICATION</scope>
    <source>
        <tissue evidence="5">Leaf</tissue>
    </source>
</reference>
<dbReference type="InterPro" id="IPR054722">
    <property type="entry name" value="PolX-like_BBD"/>
</dbReference>
<feature type="compositionally biased region" description="Low complexity" evidence="1">
    <location>
        <begin position="204"/>
        <end position="224"/>
    </location>
</feature>
<dbReference type="GeneID" id="104763324"/>
<dbReference type="Pfam" id="PF07727">
    <property type="entry name" value="RVT_2"/>
    <property type="match status" value="1"/>
</dbReference>
<proteinExistence type="predicted"/>
<evidence type="ECO:0000313" key="4">
    <source>
        <dbReference type="Proteomes" id="UP000694864"/>
    </source>
</evidence>
<dbReference type="PANTHER" id="PTHR47592:SF27">
    <property type="entry name" value="OS08G0421700 PROTEIN"/>
    <property type="match status" value="1"/>
</dbReference>
<feature type="compositionally biased region" description="Polar residues" evidence="1">
    <location>
        <begin position="257"/>
        <end position="280"/>
    </location>
</feature>
<dbReference type="Proteomes" id="UP000694864">
    <property type="component" value="Chromosome 18"/>
</dbReference>
<evidence type="ECO:0000259" key="2">
    <source>
        <dbReference type="Pfam" id="PF07727"/>
    </source>
</evidence>
<protein>
    <submittedName>
        <fullName evidence="5">Cell wall protein DAN4-like</fullName>
    </submittedName>
</protein>
<evidence type="ECO:0000313" key="5">
    <source>
        <dbReference type="RefSeq" id="XP_010485013.1"/>
    </source>
</evidence>
<dbReference type="PANTHER" id="PTHR47592">
    <property type="entry name" value="PBF68 PROTEIN"/>
    <property type="match status" value="1"/>
</dbReference>
<organism evidence="4 5">
    <name type="scientific">Camelina sativa</name>
    <name type="common">False flax</name>
    <name type="synonym">Myagrum sativum</name>
    <dbReference type="NCBI Taxonomy" id="90675"/>
    <lineage>
        <taxon>Eukaryota</taxon>
        <taxon>Viridiplantae</taxon>
        <taxon>Streptophyta</taxon>
        <taxon>Embryophyta</taxon>
        <taxon>Tracheophyta</taxon>
        <taxon>Spermatophyta</taxon>
        <taxon>Magnoliopsida</taxon>
        <taxon>eudicotyledons</taxon>
        <taxon>Gunneridae</taxon>
        <taxon>Pentapetalae</taxon>
        <taxon>rosids</taxon>
        <taxon>malvids</taxon>
        <taxon>Brassicales</taxon>
        <taxon>Brassicaceae</taxon>
        <taxon>Camelineae</taxon>
        <taxon>Camelina</taxon>
    </lineage>
</organism>
<sequence length="468" mass="50191">MAYDPIQDRGRYTIAPWIMDSGVTHHITSDLANLSLHQPYTGGEEVLVGNGAGLPILHTGSASLPSLQRHLLLTNVLHVPNIQKNLISVYRLCNANNVCVEFFPAFIQVKDLSSGARLLQGRTREELYEWPIPSMAPAAYFATPTMKATVSDCHSRLGHPSLPILKTLSFKPPAPPIPTNWTPSLSLIPISTAPLIENSPSPPAALAAPGSGSSPNPSPSVNALPSPPTPPVSSTGDSTLSLSPPSLGSPTSDRDSNIVSNHESYPASPSQTQSFATETSGFPIRQSDLDSQPRPTNSTGPISESGSTTSSSANSIPSATTTSSSTTEPQPPPPASNIHPMTTRAKHGIVKPNNKYALTIATIDVEPKTVLQALADDKWRNSMSDKFNGQLRNFTWSLVPPAPQQNVIDIKWIIKIKYLPDGSVDKHKARLVEKGYNQQKGIDYNETFSLVIKSTTIRIVLQTAVACD</sequence>
<feature type="region of interest" description="Disordered" evidence="1">
    <location>
        <begin position="199"/>
        <end position="341"/>
    </location>
</feature>
<evidence type="ECO:0000259" key="3">
    <source>
        <dbReference type="Pfam" id="PF22936"/>
    </source>
</evidence>
<reference evidence="4" key="1">
    <citation type="journal article" date="2014" name="Nat. Commun.">
        <title>The emerging biofuel crop Camelina sativa retains a highly undifferentiated hexaploid genome structure.</title>
        <authorList>
            <person name="Kagale S."/>
            <person name="Koh C."/>
            <person name="Nixon J."/>
            <person name="Bollina V."/>
            <person name="Clarke W.E."/>
            <person name="Tuteja R."/>
            <person name="Spillane C."/>
            <person name="Robinson S.J."/>
            <person name="Links M.G."/>
            <person name="Clarke C."/>
            <person name="Higgins E.E."/>
            <person name="Huebert T."/>
            <person name="Sharpe A.G."/>
            <person name="Parkin I.A."/>
        </authorList>
    </citation>
    <scope>NUCLEOTIDE SEQUENCE [LARGE SCALE GENOMIC DNA]</scope>
    <source>
        <strain evidence="4">cv. DH55</strain>
    </source>
</reference>
<dbReference type="Pfam" id="PF22936">
    <property type="entry name" value="Pol_BBD"/>
    <property type="match status" value="1"/>
</dbReference>
<dbReference type="InterPro" id="IPR013103">
    <property type="entry name" value="RVT_2"/>
</dbReference>
<accession>A0ABM0XF35</accession>
<feature type="domain" description="Reverse transcriptase Ty1/copia-type" evidence="2">
    <location>
        <begin position="395"/>
        <end position="465"/>
    </location>
</feature>
<evidence type="ECO:0000256" key="1">
    <source>
        <dbReference type="SAM" id="MobiDB-lite"/>
    </source>
</evidence>